<proteinExistence type="predicted"/>
<dbReference type="Proteomes" id="UP001201273">
    <property type="component" value="Unassembled WGS sequence"/>
</dbReference>
<name>A0ABS8WDQ8_9GAMM</name>
<dbReference type="PANTHER" id="PTHR48098">
    <property type="entry name" value="ENTEROCHELIN ESTERASE-RELATED"/>
    <property type="match status" value="1"/>
</dbReference>
<sequence>MKGLSLSLCALSVVASSAAMAWNNTEYSHTNGLVERIQVYGESLENNVVGDYASREVFVYLPPSYYENDEKNYPVVYVLHGLGGTAQGFFANGENDPNLDKVMDDLIASGDINEMILVVPDTYNYTLGSWYQNSAVTGNWQEYLLDDLIPTIDERFRTIDDAQGRGILGHSMGGYGAISTVLAEPEEFSAVAAMSPSFLVNDFSPSLCGYFYSLQMDTLQNWNGNPSELSYDTYVTFSLMQLSSPDLNNPPSYVKKELGLQDLNACAALDLPSQISAQQPSVKDFGHIAVRTEIGNQEMLTPATYQVSELLKGLGMQTSFNEFEGGHLDKLSVTIYDNIKFMSANLAASELDD</sequence>
<keyword evidence="3" id="KW-1185">Reference proteome</keyword>
<keyword evidence="1" id="KW-0732">Signal</keyword>
<protein>
    <submittedName>
        <fullName evidence="2">Esterase family protein</fullName>
    </submittedName>
</protein>
<dbReference type="InterPro" id="IPR000801">
    <property type="entry name" value="Esterase-like"/>
</dbReference>
<dbReference type="Pfam" id="PF00756">
    <property type="entry name" value="Esterase"/>
    <property type="match status" value="1"/>
</dbReference>
<dbReference type="SUPFAM" id="SSF53474">
    <property type="entry name" value="alpha/beta-Hydrolases"/>
    <property type="match status" value="1"/>
</dbReference>
<evidence type="ECO:0000256" key="1">
    <source>
        <dbReference type="SAM" id="SignalP"/>
    </source>
</evidence>
<evidence type="ECO:0000313" key="2">
    <source>
        <dbReference type="EMBL" id="MCE2596447.1"/>
    </source>
</evidence>
<feature type="signal peptide" evidence="1">
    <location>
        <begin position="1"/>
        <end position="21"/>
    </location>
</feature>
<dbReference type="Gene3D" id="3.40.50.1820">
    <property type="entry name" value="alpha/beta hydrolase"/>
    <property type="match status" value="1"/>
</dbReference>
<comment type="caution">
    <text evidence="2">The sequence shown here is derived from an EMBL/GenBank/DDBJ whole genome shotgun (WGS) entry which is preliminary data.</text>
</comment>
<dbReference type="RefSeq" id="WP_233054085.1">
    <property type="nucleotide sequence ID" value="NZ_JAIMJA010000019.1"/>
</dbReference>
<organism evidence="2 3">
    <name type="scientific">Motilimonas cestriensis</name>
    <dbReference type="NCBI Taxonomy" id="2742685"/>
    <lineage>
        <taxon>Bacteria</taxon>
        <taxon>Pseudomonadati</taxon>
        <taxon>Pseudomonadota</taxon>
        <taxon>Gammaproteobacteria</taxon>
        <taxon>Alteromonadales</taxon>
        <taxon>Alteromonadales genera incertae sedis</taxon>
        <taxon>Motilimonas</taxon>
    </lineage>
</organism>
<feature type="chain" id="PRO_5047331609" evidence="1">
    <location>
        <begin position="22"/>
        <end position="353"/>
    </location>
</feature>
<dbReference type="InterPro" id="IPR050583">
    <property type="entry name" value="Mycobacterial_A85_antigen"/>
</dbReference>
<gene>
    <name evidence="2" type="ORF">K6Y31_16750</name>
</gene>
<evidence type="ECO:0000313" key="3">
    <source>
        <dbReference type="Proteomes" id="UP001201273"/>
    </source>
</evidence>
<dbReference type="EMBL" id="JAIMJA010000019">
    <property type="protein sequence ID" value="MCE2596447.1"/>
    <property type="molecule type" value="Genomic_DNA"/>
</dbReference>
<accession>A0ABS8WDQ8</accession>
<reference evidence="2 3" key="1">
    <citation type="journal article" date="2022" name="Environ. Microbiol. Rep.">
        <title>Eco-phylogenetic analyses reveal divergent evolution of vitamin B12 metabolism in the marine bacterial family 'Psychromonadaceae'.</title>
        <authorList>
            <person name="Jin X."/>
            <person name="Yang Y."/>
            <person name="Cao H."/>
            <person name="Gao B."/>
            <person name="Zhao Z."/>
        </authorList>
    </citation>
    <scope>NUCLEOTIDE SEQUENCE [LARGE SCALE GENOMIC DNA]</scope>
    <source>
        <strain evidence="2 3">MKS20</strain>
    </source>
</reference>
<dbReference type="InterPro" id="IPR029058">
    <property type="entry name" value="AB_hydrolase_fold"/>
</dbReference>